<dbReference type="EMBL" id="RCSX01000054">
    <property type="protein sequence ID" value="KAF7911773.1"/>
    <property type="molecule type" value="Genomic_DNA"/>
</dbReference>
<evidence type="ECO:0000313" key="1">
    <source>
        <dbReference type="EMBL" id="KAF7911773.1"/>
    </source>
</evidence>
<dbReference type="GeneID" id="62238659"/>
<keyword evidence="2" id="KW-1185">Reference proteome</keyword>
<dbReference type="Proteomes" id="UP000783213">
    <property type="component" value="Unassembled WGS sequence"/>
</dbReference>
<proteinExistence type="predicted"/>
<comment type="caution">
    <text evidence="1">The sequence shown here is derived from an EMBL/GenBank/DDBJ whole genome shotgun (WGS) entry which is preliminary data.</text>
</comment>
<dbReference type="RefSeq" id="XP_038804164.1">
    <property type="nucleotide sequence ID" value="XM_038959511.1"/>
</dbReference>
<sequence>MDRSILNRRTEIAGAKVFLSIDNLLLNQNLQLSSTLSYFIRHLLGKIKDIMAPSQQPRSVSSMGNWEPSHLDRMWVNDLMELHQQNLKQREVMSMIRRQAFRMENYPDIDKEKLLADHVTERWIKNVIFVRDGQKCIIAKDIGQRKDFWFPWFEEHFDNKHRKYCVDPRGRTLSEVDHTSKNRRAFMEDTQHKSEKGWHLPQSHDRHIFKFPREIFDNILGHLVQVMDAALVPQIATTNWKREFSGSPHYMPGQDCNPYTTTEVGVLTTTVHGRLLVLRRLHQSHIDATCLRVCKAWNHTGGRLLYHFNCYDFKTNNPSSETSPGSWIDGDYWRPSPRKPFVTASDDSSRIFDAKIQKGIRDIQRRVTIKKLVGWVYHDPFLRFLYMIGAKNAALLRTLSFSGDVRCHQCEQGHFCDDCLLDSFRVYIPVMNALCLNVQKLILNIKTDSQAQLESANIFERKVREFFEGELRNLRFLTELVVVDLIVDGYELPDGDIGSFSTAQLAKPTVSYFRKRAS</sequence>
<evidence type="ECO:0000313" key="2">
    <source>
        <dbReference type="Proteomes" id="UP000783213"/>
    </source>
</evidence>
<evidence type="ECO:0008006" key="3">
    <source>
        <dbReference type="Google" id="ProtNLM"/>
    </source>
</evidence>
<name>A0ABQ7I4P2_9HELO</name>
<gene>
    <name evidence="1" type="ORF">EAE98_011888</name>
</gene>
<reference evidence="1 2" key="1">
    <citation type="journal article" date="2020" name="Genome Biol. Evol.">
        <title>Comparative genomics of Sclerotiniaceae.</title>
        <authorList>
            <person name="Valero Jimenez C.A."/>
            <person name="Steentjes M."/>
            <person name="Scholten O.E."/>
            <person name="Van Kan J.A.L."/>
        </authorList>
    </citation>
    <scope>NUCLEOTIDE SEQUENCE [LARGE SCALE GENOMIC DNA]</scope>
    <source>
        <strain evidence="1 2">B1</strain>
    </source>
</reference>
<protein>
    <recommendedName>
        <fullName evidence="3">F-box domain-containing protein</fullName>
    </recommendedName>
</protein>
<organism evidence="1 2">
    <name type="scientific">Botrytis deweyae</name>
    <dbReference type="NCBI Taxonomy" id="2478750"/>
    <lineage>
        <taxon>Eukaryota</taxon>
        <taxon>Fungi</taxon>
        <taxon>Dikarya</taxon>
        <taxon>Ascomycota</taxon>
        <taxon>Pezizomycotina</taxon>
        <taxon>Leotiomycetes</taxon>
        <taxon>Helotiales</taxon>
        <taxon>Sclerotiniaceae</taxon>
        <taxon>Botrytis</taxon>
    </lineage>
</organism>
<accession>A0ABQ7I4P2</accession>